<evidence type="ECO:0000313" key="15">
    <source>
        <dbReference type="Proteomes" id="UP001292094"/>
    </source>
</evidence>
<keyword evidence="8" id="KW-1133">Transmembrane helix</keyword>
<name>A0AAE1QPB2_9EUCA</name>
<evidence type="ECO:0000256" key="6">
    <source>
        <dbReference type="ARBA" id="ARBA00022787"/>
    </source>
</evidence>
<keyword evidence="5" id="KW-0812">Transmembrane</keyword>
<evidence type="ECO:0000256" key="9">
    <source>
        <dbReference type="ARBA" id="ARBA00023010"/>
    </source>
</evidence>
<keyword evidence="9" id="KW-0811">Translocation</keyword>
<sequence>MATLTEITDQDSGVASSEATPESQNLSPCTTQEKDLKEEVVVEEEVGLEAVTSSAAEDNKVPPQAPPPDSTSLKAIAKNELDDDDDDDEDLDETLMERLWGLTEMFPERLRNSTVNATTSSISFAKGAYEVTRQVVWIAVSTSVILFAPVMFELERLNVEEMMKQDRNRLVLGPGSAMSGPPPTPGLMPPPPTR</sequence>
<keyword evidence="15" id="KW-1185">Reference proteome</keyword>
<evidence type="ECO:0000256" key="7">
    <source>
        <dbReference type="ARBA" id="ARBA00022927"/>
    </source>
</evidence>
<proteinExistence type="inferred from homology"/>
<gene>
    <name evidence="14" type="ORF">Pmani_000706</name>
</gene>
<dbReference type="GO" id="GO:0005741">
    <property type="term" value="C:mitochondrial outer membrane"/>
    <property type="evidence" value="ECO:0007669"/>
    <property type="project" value="UniProtKB-SubCell"/>
</dbReference>
<evidence type="ECO:0000256" key="4">
    <source>
        <dbReference type="ARBA" id="ARBA00022448"/>
    </source>
</evidence>
<keyword evidence="10" id="KW-0496">Mitochondrion</keyword>
<organism evidence="14 15">
    <name type="scientific">Petrolisthes manimaculis</name>
    <dbReference type="NCBI Taxonomy" id="1843537"/>
    <lineage>
        <taxon>Eukaryota</taxon>
        <taxon>Metazoa</taxon>
        <taxon>Ecdysozoa</taxon>
        <taxon>Arthropoda</taxon>
        <taxon>Crustacea</taxon>
        <taxon>Multicrustacea</taxon>
        <taxon>Malacostraca</taxon>
        <taxon>Eumalacostraca</taxon>
        <taxon>Eucarida</taxon>
        <taxon>Decapoda</taxon>
        <taxon>Pleocyemata</taxon>
        <taxon>Anomura</taxon>
        <taxon>Galatheoidea</taxon>
        <taxon>Porcellanidae</taxon>
        <taxon>Petrolisthes</taxon>
    </lineage>
</organism>
<protein>
    <recommendedName>
        <fullName evidence="3">Mitochondrial import receptor subunit TOM22 homolog</fullName>
    </recommendedName>
</protein>
<feature type="region of interest" description="Disordered" evidence="13">
    <location>
        <begin position="172"/>
        <end position="194"/>
    </location>
</feature>
<dbReference type="CDD" id="cd22884">
    <property type="entry name" value="TOM22"/>
    <property type="match status" value="1"/>
</dbReference>
<keyword evidence="7" id="KW-0653">Protein transport</keyword>
<keyword evidence="12" id="KW-0675">Receptor</keyword>
<feature type="compositionally biased region" description="Pro residues" evidence="13">
    <location>
        <begin position="180"/>
        <end position="194"/>
    </location>
</feature>
<keyword evidence="6" id="KW-1000">Mitochondrion outer membrane</keyword>
<evidence type="ECO:0000256" key="12">
    <source>
        <dbReference type="ARBA" id="ARBA00023170"/>
    </source>
</evidence>
<feature type="compositionally biased region" description="Polar residues" evidence="13">
    <location>
        <begin position="1"/>
        <end position="31"/>
    </location>
</feature>
<reference evidence="14" key="1">
    <citation type="submission" date="2023-11" db="EMBL/GenBank/DDBJ databases">
        <title>Genome assemblies of two species of porcelain crab, Petrolisthes cinctipes and Petrolisthes manimaculis (Anomura: Porcellanidae).</title>
        <authorList>
            <person name="Angst P."/>
        </authorList>
    </citation>
    <scope>NUCLEOTIDE SEQUENCE</scope>
    <source>
        <strain evidence="14">PB745_02</strain>
        <tissue evidence="14">Gill</tissue>
    </source>
</reference>
<dbReference type="PANTHER" id="PTHR12504">
    <property type="entry name" value="MITOCHONDRIAL IMPORT RECEPTOR SUBUNIT TOM22"/>
    <property type="match status" value="1"/>
</dbReference>
<dbReference type="GO" id="GO:0006886">
    <property type="term" value="P:intracellular protein transport"/>
    <property type="evidence" value="ECO:0007669"/>
    <property type="project" value="InterPro"/>
</dbReference>
<evidence type="ECO:0000256" key="3">
    <source>
        <dbReference type="ARBA" id="ARBA00016229"/>
    </source>
</evidence>
<evidence type="ECO:0000256" key="10">
    <source>
        <dbReference type="ARBA" id="ARBA00023128"/>
    </source>
</evidence>
<evidence type="ECO:0000256" key="11">
    <source>
        <dbReference type="ARBA" id="ARBA00023136"/>
    </source>
</evidence>
<evidence type="ECO:0000256" key="2">
    <source>
        <dbReference type="ARBA" id="ARBA00009874"/>
    </source>
</evidence>
<accession>A0AAE1QPB2</accession>
<comment type="similarity">
    <text evidence="2">Belongs to the Tom22 family.</text>
</comment>
<evidence type="ECO:0000256" key="5">
    <source>
        <dbReference type="ARBA" id="ARBA00022692"/>
    </source>
</evidence>
<comment type="caution">
    <text evidence="14">The sequence shown here is derived from an EMBL/GenBank/DDBJ whole genome shotgun (WGS) entry which is preliminary data.</text>
</comment>
<keyword evidence="4" id="KW-0813">Transport</keyword>
<dbReference type="EMBL" id="JAWZYT010000050">
    <property type="protein sequence ID" value="KAK4328897.1"/>
    <property type="molecule type" value="Genomic_DNA"/>
</dbReference>
<evidence type="ECO:0000256" key="1">
    <source>
        <dbReference type="ARBA" id="ARBA00004572"/>
    </source>
</evidence>
<comment type="subcellular location">
    <subcellularLocation>
        <location evidence="1">Mitochondrion outer membrane</location>
        <topology evidence="1">Single-pass membrane protein</topology>
    </subcellularLocation>
</comment>
<dbReference type="InterPro" id="IPR005683">
    <property type="entry name" value="Tom22"/>
</dbReference>
<dbReference type="Pfam" id="PF04281">
    <property type="entry name" value="Tom22"/>
    <property type="match status" value="1"/>
</dbReference>
<dbReference type="AlphaFoldDB" id="A0AAE1QPB2"/>
<dbReference type="Proteomes" id="UP001292094">
    <property type="component" value="Unassembled WGS sequence"/>
</dbReference>
<evidence type="ECO:0000313" key="14">
    <source>
        <dbReference type="EMBL" id="KAK4328897.1"/>
    </source>
</evidence>
<keyword evidence="11" id="KW-0472">Membrane</keyword>
<feature type="region of interest" description="Disordered" evidence="13">
    <location>
        <begin position="1"/>
        <end position="73"/>
    </location>
</feature>
<evidence type="ECO:0000256" key="13">
    <source>
        <dbReference type="SAM" id="MobiDB-lite"/>
    </source>
</evidence>
<evidence type="ECO:0000256" key="8">
    <source>
        <dbReference type="ARBA" id="ARBA00022989"/>
    </source>
</evidence>
<dbReference type="PANTHER" id="PTHR12504:SF0">
    <property type="entry name" value="MITOCHONDRIAL IMPORT RECEPTOR SUBUNIT TOM22 HOMOLOG"/>
    <property type="match status" value="1"/>
</dbReference>